<proteinExistence type="inferred from homology"/>
<accession>A0A9P5K0R1</accession>
<dbReference type="Pfam" id="PF01073">
    <property type="entry name" value="3Beta_HSD"/>
    <property type="match status" value="1"/>
</dbReference>
<protein>
    <submittedName>
        <fullName evidence="4">D-lactaldehyde dehydrogenase</fullName>
    </submittedName>
</protein>
<feature type="domain" description="3-beta hydroxysteroid dehydrogenase/isomerase" evidence="3">
    <location>
        <begin position="11"/>
        <end position="278"/>
    </location>
</feature>
<dbReference type="InterPro" id="IPR036291">
    <property type="entry name" value="NAD(P)-bd_dom_sf"/>
</dbReference>
<evidence type="ECO:0000259" key="3">
    <source>
        <dbReference type="Pfam" id="PF01073"/>
    </source>
</evidence>
<dbReference type="GO" id="GO:0016616">
    <property type="term" value="F:oxidoreductase activity, acting on the CH-OH group of donors, NAD or NADP as acceptor"/>
    <property type="evidence" value="ECO:0007669"/>
    <property type="project" value="InterPro"/>
</dbReference>
<reference evidence="4" key="1">
    <citation type="submission" date="2019-10" db="EMBL/GenBank/DDBJ databases">
        <authorList>
            <consortium name="DOE Joint Genome Institute"/>
            <person name="Kuo A."/>
            <person name="Miyauchi S."/>
            <person name="Kiss E."/>
            <person name="Drula E."/>
            <person name="Kohler A."/>
            <person name="Sanchez-Garcia M."/>
            <person name="Andreopoulos B."/>
            <person name="Barry K.W."/>
            <person name="Bonito G."/>
            <person name="Buee M."/>
            <person name="Carver A."/>
            <person name="Chen C."/>
            <person name="Cichocki N."/>
            <person name="Clum A."/>
            <person name="Culley D."/>
            <person name="Crous P.W."/>
            <person name="Fauchery L."/>
            <person name="Girlanda M."/>
            <person name="Hayes R."/>
            <person name="Keri Z."/>
            <person name="LaButti K."/>
            <person name="Lipzen A."/>
            <person name="Lombard V."/>
            <person name="Magnuson J."/>
            <person name="Maillard F."/>
            <person name="Morin E."/>
            <person name="Murat C."/>
            <person name="Nolan M."/>
            <person name="Ohm R."/>
            <person name="Pangilinan J."/>
            <person name="Pereira M."/>
            <person name="Perotto S."/>
            <person name="Peter M."/>
            <person name="Riley R."/>
            <person name="Sitrit Y."/>
            <person name="Stielow B."/>
            <person name="Szollosi G."/>
            <person name="Zifcakova L."/>
            <person name="Stursova M."/>
            <person name="Spatafora J.W."/>
            <person name="Tedersoo L."/>
            <person name="Vaario L.-M."/>
            <person name="Yamada A."/>
            <person name="Yan M."/>
            <person name="Wang P."/>
            <person name="Xu J."/>
            <person name="Bruns T."/>
            <person name="Baldrian P."/>
            <person name="Vilgalys R."/>
            <person name="Henrissat B."/>
            <person name="Grigoriev I.V."/>
            <person name="Hibbett D."/>
            <person name="Nagy L.G."/>
            <person name="Martin F.M."/>
        </authorList>
    </citation>
    <scope>NUCLEOTIDE SEQUENCE</scope>
    <source>
        <strain evidence="4">Prilba</strain>
    </source>
</reference>
<comment type="caution">
    <text evidence="4">The sequence shown here is derived from an EMBL/GenBank/DDBJ whole genome shotgun (WGS) entry which is preliminary data.</text>
</comment>
<reference evidence="4" key="2">
    <citation type="journal article" date="2020" name="Nat. Commun.">
        <title>Large-scale genome sequencing of mycorrhizal fungi provides insights into the early evolution of symbiotic traits.</title>
        <authorList>
            <person name="Miyauchi S."/>
            <person name="Kiss E."/>
            <person name="Kuo A."/>
            <person name="Drula E."/>
            <person name="Kohler A."/>
            <person name="Sanchez-Garcia M."/>
            <person name="Morin E."/>
            <person name="Andreopoulos B."/>
            <person name="Barry K.W."/>
            <person name="Bonito G."/>
            <person name="Buee M."/>
            <person name="Carver A."/>
            <person name="Chen C."/>
            <person name="Cichocki N."/>
            <person name="Clum A."/>
            <person name="Culley D."/>
            <person name="Crous P.W."/>
            <person name="Fauchery L."/>
            <person name="Girlanda M."/>
            <person name="Hayes R.D."/>
            <person name="Keri Z."/>
            <person name="LaButti K."/>
            <person name="Lipzen A."/>
            <person name="Lombard V."/>
            <person name="Magnuson J."/>
            <person name="Maillard F."/>
            <person name="Murat C."/>
            <person name="Nolan M."/>
            <person name="Ohm R.A."/>
            <person name="Pangilinan J."/>
            <person name="Pereira M.F."/>
            <person name="Perotto S."/>
            <person name="Peter M."/>
            <person name="Pfister S."/>
            <person name="Riley R."/>
            <person name="Sitrit Y."/>
            <person name="Stielow J.B."/>
            <person name="Szollosi G."/>
            <person name="Zifcakova L."/>
            <person name="Stursova M."/>
            <person name="Spatafora J.W."/>
            <person name="Tedersoo L."/>
            <person name="Vaario L.M."/>
            <person name="Yamada A."/>
            <person name="Yan M."/>
            <person name="Wang P."/>
            <person name="Xu J."/>
            <person name="Bruns T."/>
            <person name="Baldrian P."/>
            <person name="Vilgalys R."/>
            <person name="Dunand C."/>
            <person name="Henrissat B."/>
            <person name="Grigoriev I.V."/>
            <person name="Hibbett D."/>
            <person name="Nagy L.G."/>
            <person name="Martin F.M."/>
        </authorList>
    </citation>
    <scope>NUCLEOTIDE SEQUENCE</scope>
    <source>
        <strain evidence="4">Prilba</strain>
    </source>
</reference>
<dbReference type="SUPFAM" id="SSF51735">
    <property type="entry name" value="NAD(P)-binding Rossmann-fold domains"/>
    <property type="match status" value="1"/>
</dbReference>
<dbReference type="PANTHER" id="PTHR10366">
    <property type="entry name" value="NAD DEPENDENT EPIMERASE/DEHYDRATASE"/>
    <property type="match status" value="1"/>
</dbReference>
<dbReference type="InterPro" id="IPR002225">
    <property type="entry name" value="3Beta_OHSteriod_DH/Estase"/>
</dbReference>
<evidence type="ECO:0000313" key="5">
    <source>
        <dbReference type="Proteomes" id="UP000759537"/>
    </source>
</evidence>
<dbReference type="Proteomes" id="UP000759537">
    <property type="component" value="Unassembled WGS sequence"/>
</dbReference>
<organism evidence="4 5">
    <name type="scientific">Russula ochroleuca</name>
    <dbReference type="NCBI Taxonomy" id="152965"/>
    <lineage>
        <taxon>Eukaryota</taxon>
        <taxon>Fungi</taxon>
        <taxon>Dikarya</taxon>
        <taxon>Basidiomycota</taxon>
        <taxon>Agaricomycotina</taxon>
        <taxon>Agaricomycetes</taxon>
        <taxon>Russulales</taxon>
        <taxon>Russulaceae</taxon>
        <taxon>Russula</taxon>
    </lineage>
</organism>
<dbReference type="PANTHER" id="PTHR10366:SF564">
    <property type="entry name" value="STEROL-4-ALPHA-CARBOXYLATE 3-DEHYDROGENASE, DECARBOXYLATING"/>
    <property type="match status" value="1"/>
</dbReference>
<evidence type="ECO:0000313" key="4">
    <source>
        <dbReference type="EMBL" id="KAF8473060.1"/>
    </source>
</evidence>
<dbReference type="AlphaFoldDB" id="A0A9P5K0R1"/>
<keyword evidence="5" id="KW-1185">Reference proteome</keyword>
<gene>
    <name evidence="4" type="ORF">DFH94DRAFT_149459</name>
</gene>
<name>A0A9P5K0R1_9AGAM</name>
<evidence type="ECO:0000256" key="2">
    <source>
        <dbReference type="ARBA" id="ARBA00023445"/>
    </source>
</evidence>
<dbReference type="EMBL" id="WHVB01000019">
    <property type="protein sequence ID" value="KAF8473060.1"/>
    <property type="molecule type" value="Genomic_DNA"/>
</dbReference>
<dbReference type="Gene3D" id="3.40.50.720">
    <property type="entry name" value="NAD(P)-binding Rossmann-like Domain"/>
    <property type="match status" value="1"/>
</dbReference>
<evidence type="ECO:0000256" key="1">
    <source>
        <dbReference type="ARBA" id="ARBA00023002"/>
    </source>
</evidence>
<dbReference type="GO" id="GO:0006694">
    <property type="term" value="P:steroid biosynthetic process"/>
    <property type="evidence" value="ECO:0007669"/>
    <property type="project" value="InterPro"/>
</dbReference>
<dbReference type="InterPro" id="IPR050425">
    <property type="entry name" value="NAD(P)_dehydrat-like"/>
</dbReference>
<dbReference type="CDD" id="cd05227">
    <property type="entry name" value="AR_SDR_e"/>
    <property type="match status" value="1"/>
</dbReference>
<comment type="similarity">
    <text evidence="2">Belongs to the NAD(P)-dependent epimerase/dehydratase family. Dihydroflavonol-4-reductase subfamily.</text>
</comment>
<keyword evidence="1" id="KW-0560">Oxidoreductase</keyword>
<dbReference type="OrthoDB" id="2735536at2759"/>
<sequence>MVAISPPSKVLVTGANGYLATWVVKKYLEAGYSVRGTVRSLSKSAFLNDKFSDYGDRFELVVVEDITKDGAFDEAVKGVDAIAHTASPFHFRVTKPDDLIIPAVQGTTSILNSALKHGSNVKRVILTSSIVAVYEQTEVPRVFTESNWNNAAVEAVKTKGSAADPFTIYQASKTLAEKAAWEFVAAHSSEIPWDLVAINPPWIWGPSLSPAPTLDDINTSQREIYDTLTGARTNAQLQGEGSWVHVAVVAEAHVRATHAVDASGQRIIVTSSSFFYQDLLDLAAELGIANVARGEPGSTKGIPFVINVETKKAEELLGLTPATPLKDVLAESVDDFKRRGYPGF</sequence>